<sequence>MKISTVRFNKDLMLMYHSKLIENESLKKENKELINLRENLEKQIHYLENEIKKFKESNLY</sequence>
<evidence type="ECO:0000256" key="1">
    <source>
        <dbReference type="SAM" id="Coils"/>
    </source>
</evidence>
<accession>A0A6J5N558</accession>
<proteinExistence type="predicted"/>
<evidence type="ECO:0000313" key="2">
    <source>
        <dbReference type="EMBL" id="CAB4153171.1"/>
    </source>
</evidence>
<name>A0A6J5N558_9CAUD</name>
<reference evidence="2" key="1">
    <citation type="submission" date="2020-04" db="EMBL/GenBank/DDBJ databases">
        <authorList>
            <person name="Chiriac C."/>
            <person name="Salcher M."/>
            <person name="Ghai R."/>
            <person name="Kavagutti S V."/>
        </authorList>
    </citation>
    <scope>NUCLEOTIDE SEQUENCE</scope>
</reference>
<gene>
    <name evidence="2" type="ORF">UFOVP603_46</name>
</gene>
<dbReference type="EMBL" id="LR796578">
    <property type="protein sequence ID" value="CAB4153171.1"/>
    <property type="molecule type" value="Genomic_DNA"/>
</dbReference>
<keyword evidence="1" id="KW-0175">Coiled coil</keyword>
<feature type="coiled-coil region" evidence="1">
    <location>
        <begin position="23"/>
        <end position="57"/>
    </location>
</feature>
<protein>
    <submittedName>
        <fullName evidence="2">Uncharacterized protein</fullName>
    </submittedName>
</protein>
<organism evidence="2">
    <name type="scientific">uncultured Caudovirales phage</name>
    <dbReference type="NCBI Taxonomy" id="2100421"/>
    <lineage>
        <taxon>Viruses</taxon>
        <taxon>Duplodnaviria</taxon>
        <taxon>Heunggongvirae</taxon>
        <taxon>Uroviricota</taxon>
        <taxon>Caudoviricetes</taxon>
        <taxon>Peduoviridae</taxon>
        <taxon>Maltschvirus</taxon>
        <taxon>Maltschvirus maltsch</taxon>
    </lineage>
</organism>